<organism evidence="2 3">
    <name type="scientific">Ruminiclostridium cellulolyticum (strain ATCC 35319 / DSM 5812 / JCM 6584 / H10)</name>
    <name type="common">Clostridium cellulolyticum</name>
    <dbReference type="NCBI Taxonomy" id="394503"/>
    <lineage>
        <taxon>Bacteria</taxon>
        <taxon>Bacillati</taxon>
        <taxon>Bacillota</taxon>
        <taxon>Clostridia</taxon>
        <taxon>Eubacteriales</taxon>
        <taxon>Oscillospiraceae</taxon>
        <taxon>Ruminiclostridium</taxon>
    </lineage>
</organism>
<dbReference type="EMBL" id="CP001348">
    <property type="protein sequence ID" value="ACL77464.1"/>
    <property type="molecule type" value="Genomic_DNA"/>
</dbReference>
<proteinExistence type="predicted"/>
<evidence type="ECO:0000313" key="3">
    <source>
        <dbReference type="Proteomes" id="UP000001349"/>
    </source>
</evidence>
<dbReference type="eggNOG" id="ENOG5030IYF">
    <property type="taxonomic scope" value="Bacteria"/>
</dbReference>
<evidence type="ECO:0000259" key="1">
    <source>
        <dbReference type="Pfam" id="PF13443"/>
    </source>
</evidence>
<dbReference type="KEGG" id="cce:Ccel_3173"/>
<sequence>MIKYKIDVLLSLKNAGFTTYKLRKDKLFGEATIQKLRNLELVSWDNINMVCSLLNCQPGDVLIYEKDSE</sequence>
<name>B8I0D8_RUMCH</name>
<dbReference type="Proteomes" id="UP000001349">
    <property type="component" value="Chromosome"/>
</dbReference>
<dbReference type="AlphaFoldDB" id="B8I0D8"/>
<dbReference type="HOGENOM" id="CLU_066192_31_7_9"/>
<dbReference type="RefSeq" id="WP_015926522.1">
    <property type="nucleotide sequence ID" value="NC_011898.1"/>
</dbReference>
<reference evidence="2 3" key="1">
    <citation type="submission" date="2009-01" db="EMBL/GenBank/DDBJ databases">
        <title>Complete sequence of Clostridium cellulolyticum H10.</title>
        <authorList>
            <consortium name="US DOE Joint Genome Institute"/>
            <person name="Lucas S."/>
            <person name="Copeland A."/>
            <person name="Lapidus A."/>
            <person name="Glavina del Rio T."/>
            <person name="Dalin E."/>
            <person name="Tice H."/>
            <person name="Bruce D."/>
            <person name="Goodwin L."/>
            <person name="Pitluck S."/>
            <person name="Chertkov O."/>
            <person name="Saunders E."/>
            <person name="Brettin T."/>
            <person name="Detter J.C."/>
            <person name="Han C."/>
            <person name="Larimer F."/>
            <person name="Land M."/>
            <person name="Hauser L."/>
            <person name="Kyrpides N."/>
            <person name="Ivanova N."/>
            <person name="Zhou J."/>
            <person name="Richardson P."/>
        </authorList>
    </citation>
    <scope>NUCLEOTIDE SEQUENCE [LARGE SCALE GENOMIC DNA]</scope>
    <source>
        <strain evidence="3">ATCC 35319 / DSM 5812 / JCM 6584 / H10</strain>
    </source>
</reference>
<gene>
    <name evidence="2" type="ordered locus">Ccel_3173</name>
</gene>
<keyword evidence="3" id="KW-1185">Reference proteome</keyword>
<accession>B8I0D8</accession>
<dbReference type="OrthoDB" id="9807880at2"/>
<dbReference type="InterPro" id="IPR001387">
    <property type="entry name" value="Cro/C1-type_HTH"/>
</dbReference>
<feature type="domain" description="HTH cro/C1-type" evidence="1">
    <location>
        <begin position="5"/>
        <end position="67"/>
    </location>
</feature>
<protein>
    <submittedName>
        <fullName evidence="2">Putative transcriptional regulator, XRE family</fullName>
    </submittedName>
</protein>
<evidence type="ECO:0000313" key="2">
    <source>
        <dbReference type="EMBL" id="ACL77464.1"/>
    </source>
</evidence>
<dbReference type="Pfam" id="PF13443">
    <property type="entry name" value="HTH_26"/>
    <property type="match status" value="1"/>
</dbReference>
<dbReference type="STRING" id="394503.Ccel_3173"/>